<accession>A0A7H1DXH5</accession>
<evidence type="ECO:0000256" key="2">
    <source>
        <dbReference type="ARBA" id="ARBA00022452"/>
    </source>
</evidence>
<comment type="subcellular location">
    <subcellularLocation>
        <location evidence="1">Cell outer membrane</location>
    </subcellularLocation>
</comment>
<evidence type="ECO:0000256" key="4">
    <source>
        <dbReference type="ARBA" id="ARBA00023136"/>
    </source>
</evidence>
<gene>
    <name evidence="6" type="ORF">H0S70_01430</name>
</gene>
<dbReference type="SUPFAM" id="SSF56209">
    <property type="entry name" value="Nitrile hydratase alpha chain"/>
    <property type="match status" value="1"/>
</dbReference>
<dbReference type="PANTHER" id="PTHR30026:SF20">
    <property type="entry name" value="OUTER MEMBRANE PROTEIN TOLC"/>
    <property type="match status" value="1"/>
</dbReference>
<keyword evidence="3" id="KW-0812">Transmembrane</keyword>
<dbReference type="InterPro" id="IPR051906">
    <property type="entry name" value="TolC-like"/>
</dbReference>
<dbReference type="AlphaFoldDB" id="A0A7H1DXH5"/>
<name>A0A7H1DXH5_9FLAO</name>
<dbReference type="GO" id="GO:0015288">
    <property type="term" value="F:porin activity"/>
    <property type="evidence" value="ECO:0007669"/>
    <property type="project" value="TreeGrafter"/>
</dbReference>
<dbReference type="SUPFAM" id="SSF56954">
    <property type="entry name" value="Outer membrane efflux proteins (OEP)"/>
    <property type="match status" value="1"/>
</dbReference>
<keyword evidence="5" id="KW-0998">Cell outer membrane</keyword>
<dbReference type="Proteomes" id="UP000516438">
    <property type="component" value="Chromosome"/>
</dbReference>
<evidence type="ECO:0000256" key="5">
    <source>
        <dbReference type="ARBA" id="ARBA00023237"/>
    </source>
</evidence>
<reference evidence="6 7" key="1">
    <citation type="submission" date="2020-07" db="EMBL/GenBank/DDBJ databases">
        <title>Complete genome and description of Chryseobacterium manosquense strain Marseille-Q2069 sp. nov.</title>
        <authorList>
            <person name="Boxberger M."/>
        </authorList>
    </citation>
    <scope>NUCLEOTIDE SEQUENCE [LARGE SCALE GENOMIC DNA]</scope>
    <source>
        <strain evidence="6 7">Marseille-Q2069</strain>
    </source>
</reference>
<dbReference type="RefSeq" id="WP_188321439.1">
    <property type="nucleotide sequence ID" value="NZ_CP060203.1"/>
</dbReference>
<dbReference type="GO" id="GO:0015562">
    <property type="term" value="F:efflux transmembrane transporter activity"/>
    <property type="evidence" value="ECO:0007669"/>
    <property type="project" value="InterPro"/>
</dbReference>
<dbReference type="GO" id="GO:1990281">
    <property type="term" value="C:efflux pump complex"/>
    <property type="evidence" value="ECO:0007669"/>
    <property type="project" value="TreeGrafter"/>
</dbReference>
<evidence type="ECO:0000313" key="6">
    <source>
        <dbReference type="EMBL" id="QNS41683.1"/>
    </source>
</evidence>
<evidence type="ECO:0000256" key="3">
    <source>
        <dbReference type="ARBA" id="ARBA00022692"/>
    </source>
</evidence>
<evidence type="ECO:0000313" key="7">
    <source>
        <dbReference type="Proteomes" id="UP000516438"/>
    </source>
</evidence>
<dbReference type="GO" id="GO:0046914">
    <property type="term" value="F:transition metal ion binding"/>
    <property type="evidence" value="ECO:0007669"/>
    <property type="project" value="InterPro"/>
</dbReference>
<keyword evidence="7" id="KW-1185">Reference proteome</keyword>
<keyword evidence="4" id="KW-0472">Membrane</keyword>
<keyword evidence="2" id="KW-1134">Transmembrane beta strand</keyword>
<dbReference type="GO" id="GO:0009279">
    <property type="term" value="C:cell outer membrane"/>
    <property type="evidence" value="ECO:0007669"/>
    <property type="project" value="UniProtKB-SubCell"/>
</dbReference>
<dbReference type="Gene3D" id="3.90.330.10">
    <property type="entry name" value="Nitrile hydratase alpha /Thiocyanate hydrolase gamma"/>
    <property type="match status" value="1"/>
</dbReference>
<organism evidence="6 7">
    <name type="scientific">Chryseobacterium manosquense</name>
    <dbReference type="NCBI Taxonomy" id="2754694"/>
    <lineage>
        <taxon>Bacteria</taxon>
        <taxon>Pseudomonadati</taxon>
        <taxon>Bacteroidota</taxon>
        <taxon>Flavobacteriia</taxon>
        <taxon>Flavobacteriales</taxon>
        <taxon>Weeksellaceae</taxon>
        <taxon>Chryseobacterium group</taxon>
        <taxon>Chryseobacterium</taxon>
    </lineage>
</organism>
<protein>
    <submittedName>
        <fullName evidence="6">TolC family protein</fullName>
    </submittedName>
</protein>
<dbReference type="EMBL" id="CP060203">
    <property type="protein sequence ID" value="QNS41683.1"/>
    <property type="molecule type" value="Genomic_DNA"/>
</dbReference>
<sequence>MEFTQEQKLYAEIVQKAWEDENFKKELVANPIEAIEKLTGKKLNLCQGNGKPFQANSFFKDEGKYLGGGAKITFSLPINNNYAKGNLAKSKIAISDQQVFNENLKRNIELNISIALNNLENTISALEQSKLSLDSYREAFENEQLKFKTGLTTLLNVILFQERLTSAELEYLKSQQSFASAIINLRHETGTLVEGDENGYLVRKENYYTIPK</sequence>
<evidence type="ECO:0000256" key="1">
    <source>
        <dbReference type="ARBA" id="ARBA00004442"/>
    </source>
</evidence>
<dbReference type="KEGG" id="cmaq:H0S70_01430"/>
<dbReference type="GO" id="GO:0003824">
    <property type="term" value="F:catalytic activity"/>
    <property type="evidence" value="ECO:0007669"/>
    <property type="project" value="InterPro"/>
</dbReference>
<dbReference type="InterPro" id="IPR036648">
    <property type="entry name" value="CN_Hdrase_a/SCN_Hdrase_g_sf"/>
</dbReference>
<dbReference type="PANTHER" id="PTHR30026">
    <property type="entry name" value="OUTER MEMBRANE PROTEIN TOLC"/>
    <property type="match status" value="1"/>
</dbReference>
<dbReference type="Gene3D" id="1.20.1600.10">
    <property type="entry name" value="Outer membrane efflux proteins (OEP)"/>
    <property type="match status" value="1"/>
</dbReference>
<proteinExistence type="predicted"/>